<dbReference type="Pfam" id="PF04910">
    <property type="entry name" value="Tcf25"/>
    <property type="match status" value="1"/>
</dbReference>
<dbReference type="PANTHER" id="PTHR22684">
    <property type="entry name" value="NULP1-RELATED"/>
    <property type="match status" value="1"/>
</dbReference>
<feature type="region of interest" description="Disordered" evidence="1">
    <location>
        <begin position="16"/>
        <end position="100"/>
    </location>
</feature>
<dbReference type="OrthoDB" id="205993at2759"/>
<keyword evidence="3" id="KW-1185">Reference proteome</keyword>
<dbReference type="GO" id="GO:1990112">
    <property type="term" value="C:RQC complex"/>
    <property type="evidence" value="ECO:0007669"/>
    <property type="project" value="TreeGrafter"/>
</dbReference>
<evidence type="ECO:0000256" key="1">
    <source>
        <dbReference type="SAM" id="MobiDB-lite"/>
    </source>
</evidence>
<feature type="region of interest" description="Disordered" evidence="1">
    <location>
        <begin position="109"/>
        <end position="128"/>
    </location>
</feature>
<proteinExistence type="predicted"/>
<feature type="compositionally biased region" description="Low complexity" evidence="1">
    <location>
        <begin position="111"/>
        <end position="124"/>
    </location>
</feature>
<dbReference type="PANTHER" id="PTHR22684:SF0">
    <property type="entry name" value="RIBOSOME QUALITY CONTROL COMPLEX SUBUNIT TCF25"/>
    <property type="match status" value="1"/>
</dbReference>
<comment type="caution">
    <text evidence="2">The sequence shown here is derived from an EMBL/GenBank/DDBJ whole genome shotgun (WGS) entry which is preliminary data.</text>
</comment>
<dbReference type="InterPro" id="IPR006994">
    <property type="entry name" value="TCF25/Rqc1"/>
</dbReference>
<dbReference type="GO" id="GO:0072344">
    <property type="term" value="P:rescue of stalled ribosome"/>
    <property type="evidence" value="ECO:0007669"/>
    <property type="project" value="TreeGrafter"/>
</dbReference>
<organism evidence="2 3">
    <name type="scientific">Sphaerosporella brunnea</name>
    <dbReference type="NCBI Taxonomy" id="1250544"/>
    <lineage>
        <taxon>Eukaryota</taxon>
        <taxon>Fungi</taxon>
        <taxon>Dikarya</taxon>
        <taxon>Ascomycota</taxon>
        <taxon>Pezizomycotina</taxon>
        <taxon>Pezizomycetes</taxon>
        <taxon>Pezizales</taxon>
        <taxon>Pyronemataceae</taxon>
        <taxon>Sphaerosporella</taxon>
    </lineage>
</organism>
<feature type="region of interest" description="Disordered" evidence="1">
    <location>
        <begin position="632"/>
        <end position="660"/>
    </location>
</feature>
<protein>
    <submittedName>
        <fullName evidence="2">Transcriptional repressor TCF25-domain-containing protein</fullName>
    </submittedName>
</protein>
<dbReference type="InParanoid" id="A0A5J5F340"/>
<dbReference type="Proteomes" id="UP000326924">
    <property type="component" value="Unassembled WGS sequence"/>
</dbReference>
<accession>A0A5J5F340</accession>
<dbReference type="EMBL" id="VXIS01000043">
    <property type="protein sequence ID" value="KAA8910701.1"/>
    <property type="molecule type" value="Genomic_DNA"/>
</dbReference>
<dbReference type="GO" id="GO:1990116">
    <property type="term" value="P:ribosome-associated ubiquitin-dependent protein catabolic process"/>
    <property type="evidence" value="ECO:0007669"/>
    <property type="project" value="TreeGrafter"/>
</dbReference>
<sequence length="660" mass="74051">MSGRAVRKALRQREAELLRAQASDEASEESDEPAPPKPSLFALLNIADERDEQDDDGEDEEELEPAREPPKPIASAKKSKKKKKAKGKGKAKKEEDGEDDIDRALRQLNIASPGTSTPASGTSTRGQLEAPLSAVLKVDSRNLDASNEMMKLFGRHALRSTEEIQGTAAAGARRGGGMRMMPAIAGGRALAKGRKNTFVQPKEEWPNAGSGGLGMEIDDSDMSMGVTTYKFVHSRQYQGVQRQFAICVASMDPQRLLQLLHYNPYHITTLLQCSEIFHHQRDFTIAGDLLERALFSLGRSLHSSFQQKLAEGTARLSFRRPENRELFLCCWRYIKNLSLRGTWRTAEEFARLLFAMDPEGDSYEMCLLIDFLALKARQPERFLELAEHPALRKKFSDLPNMAFSSALAQLQLGNESLASEYLSKAITKFPWLPTMMYQEFNLGAQLPPTLWGIPPPEDNPRQEILARLYVERTKEIWTQPAFKTFLVDICSSIYNLPPKPLLANASPEVSLSLARHVILTEIQPLIQLLPRSLTTRPTAAYDPFPPDDDLRSYSATFAGPGVSEMIVDNRYHIEGVFTTFFRSILPWFRAGLNGQNIDGDALPEAERNEIEGFRTQLELAGINVPEMLQEFEREERAERDRAMATRDGDPLERAQQDGRG</sequence>
<feature type="compositionally biased region" description="Acidic residues" evidence="1">
    <location>
        <begin position="49"/>
        <end position="63"/>
    </location>
</feature>
<dbReference type="AlphaFoldDB" id="A0A5J5F340"/>
<feature type="compositionally biased region" description="Basic residues" evidence="1">
    <location>
        <begin position="77"/>
        <end position="91"/>
    </location>
</feature>
<reference evidence="2 3" key="1">
    <citation type="submission" date="2019-09" db="EMBL/GenBank/DDBJ databases">
        <title>Draft genome of the ectomycorrhizal ascomycete Sphaerosporella brunnea.</title>
        <authorList>
            <consortium name="DOE Joint Genome Institute"/>
            <person name="Benucci G.M."/>
            <person name="Marozzi G."/>
            <person name="Antonielli L."/>
            <person name="Sanchez S."/>
            <person name="Marco P."/>
            <person name="Wang X."/>
            <person name="Falini L.B."/>
            <person name="Barry K."/>
            <person name="Haridas S."/>
            <person name="Lipzen A."/>
            <person name="Labutti K."/>
            <person name="Grigoriev I.V."/>
            <person name="Murat C."/>
            <person name="Martin F."/>
            <person name="Albertini E."/>
            <person name="Donnini D."/>
            <person name="Bonito G."/>
        </authorList>
    </citation>
    <scope>NUCLEOTIDE SEQUENCE [LARGE SCALE GENOMIC DNA]</scope>
    <source>
        <strain evidence="2 3">Sb_GMNB300</strain>
    </source>
</reference>
<name>A0A5J5F340_9PEZI</name>
<evidence type="ECO:0000313" key="3">
    <source>
        <dbReference type="Proteomes" id="UP000326924"/>
    </source>
</evidence>
<gene>
    <name evidence="2" type="ORF">FN846DRAFT_938239</name>
</gene>
<evidence type="ECO:0000313" key="2">
    <source>
        <dbReference type="EMBL" id="KAA8910701.1"/>
    </source>
</evidence>